<name>A0A8C5JQY5_JUNHY</name>
<dbReference type="PANTHER" id="PTHR23355:SF9">
    <property type="entry name" value="DIS3-LIKE EXONUCLEASE 2"/>
    <property type="match status" value="1"/>
</dbReference>
<keyword evidence="3" id="KW-1185">Reference proteome</keyword>
<dbReference type="InterPro" id="IPR022966">
    <property type="entry name" value="RNase_II/R_CS"/>
</dbReference>
<reference evidence="2" key="2">
    <citation type="submission" date="2025-09" db="UniProtKB">
        <authorList>
            <consortium name="Ensembl"/>
        </authorList>
    </citation>
    <scope>IDENTIFICATION</scope>
</reference>
<sequence length="600" mass="68663">MRDIRLVGQDATKLLKGDCVFVRIDDDLYENNGEGSLIQIVRPVSFIEGIISKDDEGFFINSFKNIDSEVRFDVKRTSIELIEGQLVRAEIIDRRDYICDVEVTKVISKPGDRMFDLMNAIVEKGGTLTYPKDVDEQAINLATNFTDTAKDRHDLTNEFMVTIDGASTKDFDDGLSIRKTDYGYDVGVHIADVASYVKEGTPLDYEARLRATSMYFPETEISMLPTILSDDVCSLNPNAEKLTITCLLHLDHDGIYKSSEVFLSKVKSKARLTYDQVDEYIKGKKDEFDGDLKYNVDLLLECSRKILKRKKEKGQLVFGRNYPEFTLDKDGNPDTVKPRHESEAENLVEVFMILANDEVGKLLNDKAVPALFRTEDAPRFDDMCLIRDFLDRFGIDPDLFPKIITSENLAKYFESIPKWAEVIGKLCTLKMMNPVVYSRSPGLHFGLNCNHYVYFTSPIRRYPDLLTHRLLHDFLLDNNDEADRKAVGDYLDNLPDLLSQEEKLAKQIMNNAHDMECERFMSSRMYDVMEGEVRNFIGSGIKVSLTNGITGLFQKDKRAYELYPTDKAESFKKDIVDLEDNYYRSVFSVFNIISIIFGGY</sequence>
<dbReference type="PANTHER" id="PTHR23355">
    <property type="entry name" value="RIBONUCLEASE"/>
    <property type="match status" value="1"/>
</dbReference>
<proteinExistence type="predicted"/>
<dbReference type="InterPro" id="IPR012340">
    <property type="entry name" value="NA-bd_OB-fold"/>
</dbReference>
<dbReference type="AlphaFoldDB" id="A0A8C5JQY5"/>
<protein>
    <recommendedName>
        <fullName evidence="1">RNB domain-containing protein</fullName>
    </recommendedName>
</protein>
<dbReference type="InterPro" id="IPR001900">
    <property type="entry name" value="RNase_II/R"/>
</dbReference>
<evidence type="ECO:0000313" key="3">
    <source>
        <dbReference type="Proteomes" id="UP000694408"/>
    </source>
</evidence>
<evidence type="ECO:0000313" key="2">
    <source>
        <dbReference type="Ensembl" id="ENSJHYP00000021143.1"/>
    </source>
</evidence>
<dbReference type="GO" id="GO:0006402">
    <property type="term" value="P:mRNA catabolic process"/>
    <property type="evidence" value="ECO:0007669"/>
    <property type="project" value="TreeGrafter"/>
</dbReference>
<dbReference type="InterPro" id="IPR050180">
    <property type="entry name" value="RNR_Ribonuclease"/>
</dbReference>
<dbReference type="Ensembl" id="ENSJHYT00000025492.1">
    <property type="protein sequence ID" value="ENSJHYP00000021143.1"/>
    <property type="gene ID" value="ENSJHYG00000015994.1"/>
</dbReference>
<evidence type="ECO:0000259" key="1">
    <source>
        <dbReference type="SMART" id="SM00955"/>
    </source>
</evidence>
<feature type="domain" description="RNB" evidence="1">
    <location>
        <begin position="152"/>
        <end position="477"/>
    </location>
</feature>
<organism evidence="2 3">
    <name type="scientific">Junco hyemalis</name>
    <name type="common">Dark-eyed junco</name>
    <dbReference type="NCBI Taxonomy" id="40217"/>
    <lineage>
        <taxon>Eukaryota</taxon>
        <taxon>Metazoa</taxon>
        <taxon>Chordata</taxon>
        <taxon>Craniata</taxon>
        <taxon>Vertebrata</taxon>
        <taxon>Euteleostomi</taxon>
        <taxon>Archelosauria</taxon>
        <taxon>Archosauria</taxon>
        <taxon>Dinosauria</taxon>
        <taxon>Saurischia</taxon>
        <taxon>Theropoda</taxon>
        <taxon>Coelurosauria</taxon>
        <taxon>Aves</taxon>
        <taxon>Neognathae</taxon>
        <taxon>Neoaves</taxon>
        <taxon>Telluraves</taxon>
        <taxon>Australaves</taxon>
        <taxon>Passeriformes</taxon>
        <taxon>Passerellidae</taxon>
        <taxon>Junco</taxon>
    </lineage>
</organism>
<dbReference type="Proteomes" id="UP000694408">
    <property type="component" value="Unplaced"/>
</dbReference>
<accession>A0A8C5JQY5</accession>
<dbReference type="GO" id="GO:0005829">
    <property type="term" value="C:cytosol"/>
    <property type="evidence" value="ECO:0007669"/>
    <property type="project" value="TreeGrafter"/>
</dbReference>
<dbReference type="SUPFAM" id="SSF50249">
    <property type="entry name" value="Nucleic acid-binding proteins"/>
    <property type="match status" value="1"/>
</dbReference>
<reference evidence="2" key="1">
    <citation type="submission" date="2025-08" db="UniProtKB">
        <authorList>
            <consortium name="Ensembl"/>
        </authorList>
    </citation>
    <scope>IDENTIFICATION</scope>
</reference>
<dbReference type="GO" id="GO:0000175">
    <property type="term" value="F:3'-5'-RNA exonuclease activity"/>
    <property type="evidence" value="ECO:0007669"/>
    <property type="project" value="UniProtKB-ARBA"/>
</dbReference>
<dbReference type="Pfam" id="PF00773">
    <property type="entry name" value="RNB"/>
    <property type="match status" value="1"/>
</dbReference>
<dbReference type="GO" id="GO:0003723">
    <property type="term" value="F:RNA binding"/>
    <property type="evidence" value="ECO:0007669"/>
    <property type="project" value="InterPro"/>
</dbReference>
<dbReference type="SMART" id="SM00955">
    <property type="entry name" value="RNB"/>
    <property type="match status" value="1"/>
</dbReference>
<dbReference type="PROSITE" id="PS01175">
    <property type="entry name" value="RIBONUCLEASE_II"/>
    <property type="match status" value="1"/>
</dbReference>